<dbReference type="EMBL" id="CAESAH010000041">
    <property type="protein sequence ID" value="CAB4342655.1"/>
    <property type="molecule type" value="Genomic_DNA"/>
</dbReference>
<reference evidence="1" key="1">
    <citation type="submission" date="2020-05" db="EMBL/GenBank/DDBJ databases">
        <authorList>
            <person name="Chiriac C."/>
            <person name="Salcher M."/>
            <person name="Ghai R."/>
            <person name="Kavagutti S V."/>
        </authorList>
    </citation>
    <scope>NUCLEOTIDE SEQUENCE</scope>
</reference>
<dbReference type="EMBL" id="CAFABC010000064">
    <property type="protein sequence ID" value="CAB4831200.1"/>
    <property type="molecule type" value="Genomic_DNA"/>
</dbReference>
<gene>
    <name evidence="2" type="ORF">UFOPK3161_01349</name>
    <name evidence="1" type="ORF">UFOPK3962_01135</name>
</gene>
<sequence length="151" mass="17436">MKSVLAQCGLFFTPMKSQRSYIDYSLDKRATLMALFRGVVDACDADPYLMRAAKWHGEKVVRNCPVCKKNELVELRYAFGEQLGQYSGRIKNVKELTEMESEFGEFRVYIVEVCRGCSWNHLCASFILGDGRERKAPRKVRTLEDEDYATR</sequence>
<dbReference type="Pfam" id="PF17249">
    <property type="entry name" value="DUF5318"/>
    <property type="match status" value="1"/>
</dbReference>
<dbReference type="AlphaFoldDB" id="A0A6J5ZJM6"/>
<dbReference type="InterPro" id="IPR035169">
    <property type="entry name" value="DUF5318"/>
</dbReference>
<accession>A0A6J5ZJM6</accession>
<protein>
    <submittedName>
        <fullName evidence="1">Unannotated protein</fullName>
    </submittedName>
</protein>
<evidence type="ECO:0000313" key="1">
    <source>
        <dbReference type="EMBL" id="CAB4342655.1"/>
    </source>
</evidence>
<organism evidence="1">
    <name type="scientific">freshwater metagenome</name>
    <dbReference type="NCBI Taxonomy" id="449393"/>
    <lineage>
        <taxon>unclassified sequences</taxon>
        <taxon>metagenomes</taxon>
        <taxon>ecological metagenomes</taxon>
    </lineage>
</organism>
<evidence type="ECO:0000313" key="2">
    <source>
        <dbReference type="EMBL" id="CAB4831200.1"/>
    </source>
</evidence>
<proteinExistence type="predicted"/>
<name>A0A6J5ZJM6_9ZZZZ</name>